<dbReference type="RefSeq" id="WP_373657370.1">
    <property type="nucleotide sequence ID" value="NZ_JBGUAW010000019.1"/>
</dbReference>
<gene>
    <name evidence="3" type="ORF">ACERLL_17390</name>
</gene>
<dbReference type="Gene3D" id="1.10.150.130">
    <property type="match status" value="1"/>
</dbReference>
<organism evidence="3 4">
    <name type="scientific">Thiohalorhabdus methylotrophus</name>
    <dbReference type="NCBI Taxonomy" id="3242694"/>
    <lineage>
        <taxon>Bacteria</taxon>
        <taxon>Pseudomonadati</taxon>
        <taxon>Pseudomonadota</taxon>
        <taxon>Gammaproteobacteria</taxon>
        <taxon>Thiohalorhabdales</taxon>
        <taxon>Thiohalorhabdaceae</taxon>
        <taxon>Thiohalorhabdus</taxon>
    </lineage>
</organism>
<reference evidence="3 4" key="1">
    <citation type="submission" date="2024-08" db="EMBL/GenBank/DDBJ databases">
        <title>Whole-genome sequencing of halo(alkali)philic microorganisms from hypersaline lakes.</title>
        <authorList>
            <person name="Sorokin D.Y."/>
            <person name="Merkel A.Y."/>
            <person name="Messina E."/>
            <person name="Yakimov M."/>
        </authorList>
    </citation>
    <scope>NUCLEOTIDE SEQUENCE [LARGE SCALE GENOMIC DNA]</scope>
    <source>
        <strain evidence="3 4">Cl-TMA</strain>
    </source>
</reference>
<evidence type="ECO:0000313" key="4">
    <source>
        <dbReference type="Proteomes" id="UP001575181"/>
    </source>
</evidence>
<evidence type="ECO:0000256" key="2">
    <source>
        <dbReference type="SAM" id="MobiDB-lite"/>
    </source>
</evidence>
<accession>A0ABV4U198</accession>
<keyword evidence="4" id="KW-1185">Reference proteome</keyword>
<evidence type="ECO:0000256" key="1">
    <source>
        <dbReference type="ARBA" id="ARBA00023125"/>
    </source>
</evidence>
<proteinExistence type="predicted"/>
<protein>
    <recommendedName>
        <fullName evidence="5">Core-binding (CB) domain-containing protein</fullName>
    </recommendedName>
</protein>
<dbReference type="EMBL" id="JBGUAW010000019">
    <property type="protein sequence ID" value="MFA9462581.1"/>
    <property type="molecule type" value="Genomic_DNA"/>
</dbReference>
<name>A0ABV4U198_9GAMM</name>
<dbReference type="InterPro" id="IPR010998">
    <property type="entry name" value="Integrase_recombinase_N"/>
</dbReference>
<comment type="caution">
    <text evidence="3">The sequence shown here is derived from an EMBL/GenBank/DDBJ whole genome shotgun (WGS) entry which is preliminary data.</text>
</comment>
<sequence length="138" mass="15248">MSLPRNLPSNPNTEAIGPTTQELLSDEARAYLAKSVSENTIRVVRADLRVFTQWGGTLPTHPEEVANFIAEQARAKKPATLQRYLLILPKWLAAHGHSSSVRTEAMRRVMAGIGRQLDSTPDSAPPLLLEDLKRVTEP</sequence>
<evidence type="ECO:0008006" key="5">
    <source>
        <dbReference type="Google" id="ProtNLM"/>
    </source>
</evidence>
<keyword evidence="1" id="KW-0238">DNA-binding</keyword>
<dbReference type="SUPFAM" id="SSF47823">
    <property type="entry name" value="lambda integrase-like, N-terminal domain"/>
    <property type="match status" value="1"/>
</dbReference>
<dbReference type="Proteomes" id="UP001575181">
    <property type="component" value="Unassembled WGS sequence"/>
</dbReference>
<feature type="region of interest" description="Disordered" evidence="2">
    <location>
        <begin position="116"/>
        <end position="138"/>
    </location>
</feature>
<evidence type="ECO:0000313" key="3">
    <source>
        <dbReference type="EMBL" id="MFA9462581.1"/>
    </source>
</evidence>